<dbReference type="PROSITE" id="PS50110">
    <property type="entry name" value="RESPONSE_REGULATORY"/>
    <property type="match status" value="1"/>
</dbReference>
<dbReference type="EMBL" id="LXQE01000162">
    <property type="protein sequence ID" value="RCJ33010.1"/>
    <property type="molecule type" value="Genomic_DNA"/>
</dbReference>
<keyword evidence="1" id="KW-0805">Transcription regulation</keyword>
<reference evidence="7 8" key="1">
    <citation type="submission" date="2016-04" db="EMBL/GenBank/DDBJ databases">
        <authorList>
            <person name="Evans L.H."/>
            <person name="Alamgir A."/>
            <person name="Owens N."/>
            <person name="Weber N.D."/>
            <person name="Virtaneva K."/>
            <person name="Barbian K."/>
            <person name="Babar A."/>
            <person name="Rosenke K."/>
        </authorList>
    </citation>
    <scope>NUCLEOTIDE SEQUENCE [LARGE SCALE GENOMIC DNA]</scope>
    <source>
        <strain evidence="7">NIES-2108</strain>
    </source>
</reference>
<dbReference type="CDD" id="cd06170">
    <property type="entry name" value="LuxR_C_like"/>
    <property type="match status" value="1"/>
</dbReference>
<dbReference type="Proteomes" id="UP000252085">
    <property type="component" value="Unassembled WGS sequence"/>
</dbReference>
<accession>A0A367RAY9</accession>
<dbReference type="AlphaFoldDB" id="A0A367RAY9"/>
<dbReference type="InterPro" id="IPR016032">
    <property type="entry name" value="Sig_transdc_resp-reg_C-effctor"/>
</dbReference>
<dbReference type="SMART" id="SM00421">
    <property type="entry name" value="HTH_LUXR"/>
    <property type="match status" value="1"/>
</dbReference>
<dbReference type="GO" id="GO:0000160">
    <property type="term" value="P:phosphorelay signal transduction system"/>
    <property type="evidence" value="ECO:0007669"/>
    <property type="project" value="InterPro"/>
</dbReference>
<feature type="domain" description="HTH luxR-type" evidence="5">
    <location>
        <begin position="186"/>
        <end position="251"/>
    </location>
</feature>
<name>A0A367RAY9_NOSPU</name>
<dbReference type="InterPro" id="IPR000792">
    <property type="entry name" value="Tscrpt_reg_LuxR_C"/>
</dbReference>
<dbReference type="CDD" id="cd17534">
    <property type="entry name" value="REC_DC-like"/>
    <property type="match status" value="1"/>
</dbReference>
<dbReference type="Gene3D" id="1.10.10.10">
    <property type="entry name" value="Winged helix-like DNA-binding domain superfamily/Winged helix DNA-binding domain"/>
    <property type="match status" value="1"/>
</dbReference>
<dbReference type="InterPro" id="IPR001789">
    <property type="entry name" value="Sig_transdc_resp-reg_receiver"/>
</dbReference>
<evidence type="ECO:0000259" key="5">
    <source>
        <dbReference type="PROSITE" id="PS50043"/>
    </source>
</evidence>
<dbReference type="PROSITE" id="PS50043">
    <property type="entry name" value="HTH_LUXR_2"/>
    <property type="match status" value="1"/>
</dbReference>
<dbReference type="GO" id="GO:0003677">
    <property type="term" value="F:DNA binding"/>
    <property type="evidence" value="ECO:0007669"/>
    <property type="project" value="UniProtKB-KW"/>
</dbReference>
<gene>
    <name evidence="7" type="ORF">A6769_26660</name>
</gene>
<evidence type="ECO:0000313" key="7">
    <source>
        <dbReference type="EMBL" id="RCJ33010.1"/>
    </source>
</evidence>
<dbReference type="SUPFAM" id="SSF46894">
    <property type="entry name" value="C-terminal effector domain of the bipartite response regulators"/>
    <property type="match status" value="1"/>
</dbReference>
<protein>
    <recommendedName>
        <fullName evidence="9">DNA-binding response regulator</fullName>
    </recommendedName>
</protein>
<sequence length="262" mass="29937">MENFITNINRILIVENEFILAMNLKENLECLGYTVVDIVDSGETAIEKATEFRPDLVLMDIKLAGEMDGIQAAREIWTCLQIPFVYVTAYSDQSTVERATLTFTFGYILKPVSQEDLYVAIQTALNIIKHKQAEVILCKAYEELKMKVKDYTTKLAFVNDELKLEVTKFHQMKSEISTDEELISTNRKPTSSLTSRQLEILKFIAEGLSTKEIAELLNISTKTVESHRLQLMKRLNIYDVVGLVRYAVNVKLVNFDSKNYAD</sequence>
<keyword evidence="4" id="KW-0597">Phosphoprotein</keyword>
<dbReference type="SUPFAM" id="SSF52172">
    <property type="entry name" value="CheY-like"/>
    <property type="match status" value="1"/>
</dbReference>
<dbReference type="Pfam" id="PF00196">
    <property type="entry name" value="GerE"/>
    <property type="match status" value="1"/>
</dbReference>
<feature type="domain" description="Response regulatory" evidence="6">
    <location>
        <begin position="10"/>
        <end position="125"/>
    </location>
</feature>
<dbReference type="PANTHER" id="PTHR43214:SF41">
    <property type="entry name" value="NITRATE_NITRITE RESPONSE REGULATOR PROTEIN NARP"/>
    <property type="match status" value="1"/>
</dbReference>
<dbReference type="Gene3D" id="3.40.50.2300">
    <property type="match status" value="1"/>
</dbReference>
<evidence type="ECO:0000256" key="1">
    <source>
        <dbReference type="ARBA" id="ARBA00023015"/>
    </source>
</evidence>
<dbReference type="Pfam" id="PF00072">
    <property type="entry name" value="Response_reg"/>
    <property type="match status" value="1"/>
</dbReference>
<comment type="caution">
    <text evidence="7">The sequence shown here is derived from an EMBL/GenBank/DDBJ whole genome shotgun (WGS) entry which is preliminary data.</text>
</comment>
<evidence type="ECO:0000256" key="3">
    <source>
        <dbReference type="ARBA" id="ARBA00023163"/>
    </source>
</evidence>
<dbReference type="GO" id="GO:0006355">
    <property type="term" value="P:regulation of DNA-templated transcription"/>
    <property type="evidence" value="ECO:0007669"/>
    <property type="project" value="InterPro"/>
</dbReference>
<dbReference type="PANTHER" id="PTHR43214">
    <property type="entry name" value="TWO-COMPONENT RESPONSE REGULATOR"/>
    <property type="match status" value="1"/>
</dbReference>
<evidence type="ECO:0008006" key="9">
    <source>
        <dbReference type="Google" id="ProtNLM"/>
    </source>
</evidence>
<evidence type="ECO:0000259" key="6">
    <source>
        <dbReference type="PROSITE" id="PS50110"/>
    </source>
</evidence>
<dbReference type="PRINTS" id="PR00038">
    <property type="entry name" value="HTHLUXR"/>
</dbReference>
<organism evidence="7 8">
    <name type="scientific">Nostoc punctiforme NIES-2108</name>
    <dbReference type="NCBI Taxonomy" id="1356359"/>
    <lineage>
        <taxon>Bacteria</taxon>
        <taxon>Bacillati</taxon>
        <taxon>Cyanobacteriota</taxon>
        <taxon>Cyanophyceae</taxon>
        <taxon>Nostocales</taxon>
        <taxon>Nostocaceae</taxon>
        <taxon>Nostoc</taxon>
    </lineage>
</organism>
<keyword evidence="3" id="KW-0804">Transcription</keyword>
<keyword evidence="2" id="KW-0238">DNA-binding</keyword>
<evidence type="ECO:0000256" key="2">
    <source>
        <dbReference type="ARBA" id="ARBA00023125"/>
    </source>
</evidence>
<feature type="modified residue" description="4-aspartylphosphate" evidence="4">
    <location>
        <position position="60"/>
    </location>
</feature>
<evidence type="ECO:0000256" key="4">
    <source>
        <dbReference type="PROSITE-ProRule" id="PRU00169"/>
    </source>
</evidence>
<evidence type="ECO:0000313" key="8">
    <source>
        <dbReference type="Proteomes" id="UP000252085"/>
    </source>
</evidence>
<dbReference type="InterPro" id="IPR011006">
    <property type="entry name" value="CheY-like_superfamily"/>
</dbReference>
<dbReference type="InterPro" id="IPR039420">
    <property type="entry name" value="WalR-like"/>
</dbReference>
<dbReference type="InterPro" id="IPR036388">
    <property type="entry name" value="WH-like_DNA-bd_sf"/>
</dbReference>
<proteinExistence type="predicted"/>
<dbReference type="SMART" id="SM00448">
    <property type="entry name" value="REC"/>
    <property type="match status" value="1"/>
</dbReference>